<name>A0A5C6DUQ5_9BACT</name>
<dbReference type="Proteomes" id="UP000315471">
    <property type="component" value="Unassembled WGS sequence"/>
</dbReference>
<dbReference type="EMBL" id="SJPY01000006">
    <property type="protein sequence ID" value="TWU38786.1"/>
    <property type="molecule type" value="Genomic_DNA"/>
</dbReference>
<organism evidence="1 2">
    <name type="scientific">Novipirellula aureliae</name>
    <dbReference type="NCBI Taxonomy" id="2527966"/>
    <lineage>
        <taxon>Bacteria</taxon>
        <taxon>Pseudomonadati</taxon>
        <taxon>Planctomycetota</taxon>
        <taxon>Planctomycetia</taxon>
        <taxon>Pirellulales</taxon>
        <taxon>Pirellulaceae</taxon>
        <taxon>Novipirellula</taxon>
    </lineage>
</organism>
<keyword evidence="2" id="KW-1185">Reference proteome</keyword>
<protein>
    <submittedName>
        <fullName evidence="1">Uncharacterized protein</fullName>
    </submittedName>
</protein>
<sequence>MPGNSLLGPPTTMAGFRLPRDSDCREASGFEARGGTAGSKARISEPFPKRFANLMRRTVKAKKFPHVCSTIVRIGGRKELLGKYAVGLIMLLFPRSSHFLIEKKWLHVTIQSSEAV</sequence>
<gene>
    <name evidence="1" type="ORF">Q31b_38640</name>
</gene>
<comment type="caution">
    <text evidence="1">The sequence shown here is derived from an EMBL/GenBank/DDBJ whole genome shotgun (WGS) entry which is preliminary data.</text>
</comment>
<evidence type="ECO:0000313" key="1">
    <source>
        <dbReference type="EMBL" id="TWU38786.1"/>
    </source>
</evidence>
<accession>A0A5C6DUQ5</accession>
<dbReference type="AlphaFoldDB" id="A0A5C6DUQ5"/>
<reference evidence="1 2" key="1">
    <citation type="submission" date="2019-02" db="EMBL/GenBank/DDBJ databases">
        <title>Deep-cultivation of Planctomycetes and their phenomic and genomic characterization uncovers novel biology.</title>
        <authorList>
            <person name="Wiegand S."/>
            <person name="Jogler M."/>
            <person name="Boedeker C."/>
            <person name="Pinto D."/>
            <person name="Vollmers J."/>
            <person name="Rivas-Marin E."/>
            <person name="Kohn T."/>
            <person name="Peeters S.H."/>
            <person name="Heuer A."/>
            <person name="Rast P."/>
            <person name="Oberbeckmann S."/>
            <person name="Bunk B."/>
            <person name="Jeske O."/>
            <person name="Meyerdierks A."/>
            <person name="Storesund J.E."/>
            <person name="Kallscheuer N."/>
            <person name="Luecker S."/>
            <person name="Lage O.M."/>
            <person name="Pohl T."/>
            <person name="Merkel B.J."/>
            <person name="Hornburger P."/>
            <person name="Mueller R.-W."/>
            <person name="Bruemmer F."/>
            <person name="Labrenz M."/>
            <person name="Spormann A.M."/>
            <person name="Op Den Camp H."/>
            <person name="Overmann J."/>
            <person name="Amann R."/>
            <person name="Jetten M.S.M."/>
            <person name="Mascher T."/>
            <person name="Medema M.H."/>
            <person name="Devos D.P."/>
            <person name="Kaster A.-K."/>
            <person name="Ovreas L."/>
            <person name="Rohde M."/>
            <person name="Galperin M.Y."/>
            <person name="Jogler C."/>
        </authorList>
    </citation>
    <scope>NUCLEOTIDE SEQUENCE [LARGE SCALE GENOMIC DNA]</scope>
    <source>
        <strain evidence="1 2">Q31b</strain>
    </source>
</reference>
<proteinExistence type="predicted"/>
<evidence type="ECO:0000313" key="2">
    <source>
        <dbReference type="Proteomes" id="UP000315471"/>
    </source>
</evidence>